<evidence type="ECO:0000313" key="8">
    <source>
        <dbReference type="EMBL" id="OFW56959.1"/>
    </source>
</evidence>
<dbReference type="InterPro" id="IPR013249">
    <property type="entry name" value="RNA_pol_sigma70_r4_t2"/>
</dbReference>
<dbReference type="GO" id="GO:0006352">
    <property type="term" value="P:DNA-templated transcription initiation"/>
    <property type="evidence" value="ECO:0007669"/>
    <property type="project" value="InterPro"/>
</dbReference>
<dbReference type="PANTHER" id="PTHR43133:SF8">
    <property type="entry name" value="RNA POLYMERASE SIGMA FACTOR HI_1459-RELATED"/>
    <property type="match status" value="1"/>
</dbReference>
<keyword evidence="4" id="KW-0238">DNA-binding</keyword>
<dbReference type="InterPro" id="IPR014284">
    <property type="entry name" value="RNA_pol_sigma-70_dom"/>
</dbReference>
<gene>
    <name evidence="8" type="ORF">A2Y75_06535</name>
</gene>
<evidence type="ECO:0000259" key="7">
    <source>
        <dbReference type="Pfam" id="PF08281"/>
    </source>
</evidence>
<comment type="caution">
    <text evidence="8">The sequence shown here is derived from an EMBL/GenBank/DDBJ whole genome shotgun (WGS) entry which is preliminary data.</text>
</comment>
<dbReference type="Gene3D" id="1.10.10.10">
    <property type="entry name" value="Winged helix-like DNA-binding domain superfamily/Winged helix DNA-binding domain"/>
    <property type="match status" value="1"/>
</dbReference>
<evidence type="ECO:0008006" key="10">
    <source>
        <dbReference type="Google" id="ProtNLM"/>
    </source>
</evidence>
<dbReference type="GO" id="GO:0016987">
    <property type="term" value="F:sigma factor activity"/>
    <property type="evidence" value="ECO:0007669"/>
    <property type="project" value="UniProtKB-KW"/>
</dbReference>
<protein>
    <recommendedName>
        <fullName evidence="10">RNA polymerase subunit sigma-24</fullName>
    </recommendedName>
</protein>
<evidence type="ECO:0000256" key="2">
    <source>
        <dbReference type="ARBA" id="ARBA00023015"/>
    </source>
</evidence>
<keyword evidence="5" id="KW-0804">Transcription</keyword>
<evidence type="ECO:0000313" key="9">
    <source>
        <dbReference type="Proteomes" id="UP000177876"/>
    </source>
</evidence>
<dbReference type="AlphaFoldDB" id="A0A1F2WJD4"/>
<keyword evidence="2" id="KW-0805">Transcription regulation</keyword>
<dbReference type="STRING" id="1797197.A2Y75_06535"/>
<accession>A0A1F2WJD4</accession>
<dbReference type="InterPro" id="IPR007627">
    <property type="entry name" value="RNA_pol_sigma70_r2"/>
</dbReference>
<dbReference type="NCBIfam" id="TIGR02937">
    <property type="entry name" value="sigma70-ECF"/>
    <property type="match status" value="1"/>
</dbReference>
<dbReference type="Pfam" id="PF04542">
    <property type="entry name" value="Sigma70_r2"/>
    <property type="match status" value="1"/>
</dbReference>
<keyword evidence="3" id="KW-0731">Sigma factor</keyword>
<feature type="domain" description="RNA polymerase sigma factor 70 region 4 type 2" evidence="7">
    <location>
        <begin position="140"/>
        <end position="191"/>
    </location>
</feature>
<dbReference type="InterPro" id="IPR039425">
    <property type="entry name" value="RNA_pol_sigma-70-like"/>
</dbReference>
<dbReference type="Pfam" id="PF08281">
    <property type="entry name" value="Sigma70_r4_2"/>
    <property type="match status" value="1"/>
</dbReference>
<name>A0A1F2WJD4_9ACTN</name>
<dbReference type="Proteomes" id="UP000177876">
    <property type="component" value="Unassembled WGS sequence"/>
</dbReference>
<dbReference type="InterPro" id="IPR013325">
    <property type="entry name" value="RNA_pol_sigma_r2"/>
</dbReference>
<feature type="domain" description="RNA polymerase sigma-70 region 2" evidence="6">
    <location>
        <begin position="34"/>
        <end position="101"/>
    </location>
</feature>
<organism evidence="8 9">
    <name type="scientific">Candidatus Solincola sediminis</name>
    <dbReference type="NCBI Taxonomy" id="1797199"/>
    <lineage>
        <taxon>Bacteria</taxon>
        <taxon>Bacillati</taxon>
        <taxon>Actinomycetota</taxon>
        <taxon>Candidatus Geothermincolia</taxon>
        <taxon>Candidatus Geothermincolales</taxon>
        <taxon>Candidatus Geothermincolaceae</taxon>
        <taxon>Candidatus Solincola</taxon>
    </lineage>
</organism>
<dbReference type="InterPro" id="IPR036388">
    <property type="entry name" value="WH-like_DNA-bd_sf"/>
</dbReference>
<reference evidence="8 9" key="1">
    <citation type="journal article" date="2016" name="Nat. Commun.">
        <title>Thousands of microbial genomes shed light on interconnected biogeochemical processes in an aquifer system.</title>
        <authorList>
            <person name="Anantharaman K."/>
            <person name="Brown C.T."/>
            <person name="Hug L.A."/>
            <person name="Sharon I."/>
            <person name="Castelle C.J."/>
            <person name="Probst A.J."/>
            <person name="Thomas B.C."/>
            <person name="Singh A."/>
            <person name="Wilkins M.J."/>
            <person name="Karaoz U."/>
            <person name="Brodie E.L."/>
            <person name="Williams K.H."/>
            <person name="Hubbard S.S."/>
            <person name="Banfield J.F."/>
        </authorList>
    </citation>
    <scope>NUCLEOTIDE SEQUENCE [LARGE SCALE GENOMIC DNA]</scope>
</reference>
<comment type="similarity">
    <text evidence="1">Belongs to the sigma-70 factor family. ECF subfamily.</text>
</comment>
<evidence type="ECO:0000256" key="4">
    <source>
        <dbReference type="ARBA" id="ARBA00023125"/>
    </source>
</evidence>
<dbReference type="InterPro" id="IPR013324">
    <property type="entry name" value="RNA_pol_sigma_r3/r4-like"/>
</dbReference>
<dbReference type="CDD" id="cd06171">
    <property type="entry name" value="Sigma70_r4"/>
    <property type="match status" value="1"/>
</dbReference>
<evidence type="ECO:0000256" key="5">
    <source>
        <dbReference type="ARBA" id="ARBA00023163"/>
    </source>
</evidence>
<evidence type="ECO:0000256" key="3">
    <source>
        <dbReference type="ARBA" id="ARBA00023082"/>
    </source>
</evidence>
<evidence type="ECO:0000256" key="1">
    <source>
        <dbReference type="ARBA" id="ARBA00010641"/>
    </source>
</evidence>
<evidence type="ECO:0000259" key="6">
    <source>
        <dbReference type="Pfam" id="PF04542"/>
    </source>
</evidence>
<dbReference type="SUPFAM" id="SSF88946">
    <property type="entry name" value="Sigma2 domain of RNA polymerase sigma factors"/>
    <property type="match status" value="1"/>
</dbReference>
<dbReference type="Gene3D" id="1.10.1740.10">
    <property type="match status" value="1"/>
</dbReference>
<dbReference type="EMBL" id="MELK01000040">
    <property type="protein sequence ID" value="OFW56959.1"/>
    <property type="molecule type" value="Genomic_DNA"/>
</dbReference>
<sequence>MALNERDGGAEGLRSDEELVRCYLEGDQRAFEELVIRYETTIINMAYRLLGNRTDASDVCQEVFVLLLRKLGSFRGEAKFSTWLYRVSLNACHDHARRLKRHYSLSDSPGEDLPEIEQRLPDDGLHSPEERLEKAEIQDVVHEAIARLPYKFKEVIFLHDISDFNYKEVAQILDISLGTVKSRLNRARTRLAKELEEYREQLR</sequence>
<dbReference type="SUPFAM" id="SSF88659">
    <property type="entry name" value="Sigma3 and sigma4 domains of RNA polymerase sigma factors"/>
    <property type="match status" value="1"/>
</dbReference>
<dbReference type="GO" id="GO:0003677">
    <property type="term" value="F:DNA binding"/>
    <property type="evidence" value="ECO:0007669"/>
    <property type="project" value="UniProtKB-KW"/>
</dbReference>
<dbReference type="PANTHER" id="PTHR43133">
    <property type="entry name" value="RNA POLYMERASE ECF-TYPE SIGMA FACTO"/>
    <property type="match status" value="1"/>
</dbReference>
<proteinExistence type="inferred from homology"/>